<reference evidence="2 3" key="1">
    <citation type="journal article" date="2011" name="J. Bacteriol.">
        <title>Complete genome sequence of the plant pathogen Ralstonia solanacearum strain Po82.</title>
        <authorList>
            <person name="Xu J."/>
            <person name="Zheng H.J."/>
            <person name="Liu L."/>
            <person name="Pan Z.C."/>
            <person name="Prior P."/>
            <person name="Tang B."/>
            <person name="Xu J.S."/>
            <person name="Zhang H."/>
            <person name="Tian Q."/>
            <person name="Zhang L.Q."/>
            <person name="Feng J."/>
        </authorList>
    </citation>
    <scope>NUCLEOTIDE SEQUENCE [LARGE SCALE GENOMIC DNA]</scope>
    <source>
        <strain evidence="3">Po82</strain>
    </source>
</reference>
<name>F6G9R5_RALS8</name>
<dbReference type="RefSeq" id="WP_014618794.1">
    <property type="nucleotide sequence ID" value="NC_017575.1"/>
</dbReference>
<evidence type="ECO:0000256" key="1">
    <source>
        <dbReference type="SAM" id="MobiDB-lite"/>
    </source>
</evidence>
<dbReference type="Proteomes" id="UP000007953">
    <property type="component" value="Plasmid megaplasmid"/>
</dbReference>
<proteinExistence type="predicted"/>
<dbReference type="GeneID" id="61365757"/>
<evidence type="ECO:0000313" key="3">
    <source>
        <dbReference type="Proteomes" id="UP000007953"/>
    </source>
</evidence>
<feature type="region of interest" description="Disordered" evidence="1">
    <location>
        <begin position="1"/>
        <end position="49"/>
    </location>
</feature>
<dbReference type="AlphaFoldDB" id="F6G9R5"/>
<organism evidence="2 3">
    <name type="scientific">Ralstonia solanacearum (strain Po82)</name>
    <dbReference type="NCBI Taxonomy" id="1031711"/>
    <lineage>
        <taxon>Bacteria</taxon>
        <taxon>Pseudomonadati</taxon>
        <taxon>Pseudomonadota</taxon>
        <taxon>Betaproteobacteria</taxon>
        <taxon>Burkholderiales</taxon>
        <taxon>Burkholderiaceae</taxon>
        <taxon>Ralstonia</taxon>
        <taxon>Ralstonia solanacearum species complex</taxon>
    </lineage>
</organism>
<dbReference type="PATRIC" id="fig|1031711.3.peg.3747"/>
<gene>
    <name evidence="2" type="ordered locus">RSPO_m00511</name>
</gene>
<geneLocation type="plasmid" evidence="3"/>
<keyword evidence="2" id="KW-0614">Plasmid</keyword>
<dbReference type="EMBL" id="CP002820">
    <property type="protein sequence ID" value="AEG71150.1"/>
    <property type="molecule type" value="Genomic_DNA"/>
</dbReference>
<sequence length="49" mass="5431">MDWSRQAERIPLQKPKDKGKRYTAHAPELGGLDNGPARKSHGFGLKVST</sequence>
<evidence type="ECO:0000313" key="2">
    <source>
        <dbReference type="EMBL" id="AEG71150.1"/>
    </source>
</evidence>
<dbReference type="HOGENOM" id="CLU_3139909_0_0_4"/>
<accession>F6G9R5</accession>
<protein>
    <submittedName>
        <fullName evidence="2">ISRSO9-transposase protein</fullName>
    </submittedName>
</protein>
<dbReference type="KEGG" id="rsn:RSPO_m00511"/>